<reference evidence="2 3" key="1">
    <citation type="submission" date="2013-11" db="EMBL/GenBank/DDBJ databases">
        <title>The Damaraland mole rat (Fukomys damarensis) genome and evolution of African mole rats.</title>
        <authorList>
            <person name="Gladyshev V.N."/>
            <person name="Fang X."/>
        </authorList>
    </citation>
    <scope>NUCLEOTIDE SEQUENCE [LARGE SCALE GENOMIC DNA]</scope>
    <source>
        <tissue evidence="2">Liver</tissue>
    </source>
</reference>
<feature type="compositionally biased region" description="Polar residues" evidence="1">
    <location>
        <begin position="12"/>
        <end position="24"/>
    </location>
</feature>
<organism evidence="2 3">
    <name type="scientific">Fukomys damarensis</name>
    <name type="common">Damaraland mole rat</name>
    <name type="synonym">Cryptomys damarensis</name>
    <dbReference type="NCBI Taxonomy" id="885580"/>
    <lineage>
        <taxon>Eukaryota</taxon>
        <taxon>Metazoa</taxon>
        <taxon>Chordata</taxon>
        <taxon>Craniata</taxon>
        <taxon>Vertebrata</taxon>
        <taxon>Euteleostomi</taxon>
        <taxon>Mammalia</taxon>
        <taxon>Eutheria</taxon>
        <taxon>Euarchontoglires</taxon>
        <taxon>Glires</taxon>
        <taxon>Rodentia</taxon>
        <taxon>Hystricomorpha</taxon>
        <taxon>Bathyergidae</taxon>
        <taxon>Fukomys</taxon>
    </lineage>
</organism>
<evidence type="ECO:0000256" key="1">
    <source>
        <dbReference type="SAM" id="MobiDB-lite"/>
    </source>
</evidence>
<dbReference type="AlphaFoldDB" id="A0A091E628"/>
<protein>
    <submittedName>
        <fullName evidence="2">Uncharacterized protein</fullName>
    </submittedName>
</protein>
<feature type="compositionally biased region" description="Acidic residues" evidence="1">
    <location>
        <begin position="1"/>
        <end position="11"/>
    </location>
</feature>
<proteinExistence type="predicted"/>
<feature type="region of interest" description="Disordered" evidence="1">
    <location>
        <begin position="1"/>
        <end position="79"/>
    </location>
</feature>
<evidence type="ECO:0000313" key="3">
    <source>
        <dbReference type="Proteomes" id="UP000028990"/>
    </source>
</evidence>
<dbReference type="EMBL" id="KN120606">
    <property type="protein sequence ID" value="KFO38178.1"/>
    <property type="molecule type" value="Genomic_DNA"/>
</dbReference>
<sequence length="79" mass="8955">MIQTLVDEDSAADQNVSGNNQQMDKNPKLRGHRMGLMDSCPEIQLVLPESAEKSKDDSENQKKNKEVDSCDEEYQEPDE</sequence>
<keyword evidence="3" id="KW-1185">Reference proteome</keyword>
<name>A0A091E628_FUKDA</name>
<gene>
    <name evidence="2" type="ORF">H920_00416</name>
</gene>
<evidence type="ECO:0000313" key="2">
    <source>
        <dbReference type="EMBL" id="KFO38178.1"/>
    </source>
</evidence>
<feature type="compositionally biased region" description="Basic and acidic residues" evidence="1">
    <location>
        <begin position="50"/>
        <end position="68"/>
    </location>
</feature>
<feature type="compositionally biased region" description="Acidic residues" evidence="1">
    <location>
        <begin position="69"/>
        <end position="79"/>
    </location>
</feature>
<dbReference type="Proteomes" id="UP000028990">
    <property type="component" value="Unassembled WGS sequence"/>
</dbReference>
<accession>A0A091E628</accession>